<organism evidence="2 3">
    <name type="scientific">Saccharothrix hoggarensis</name>
    <dbReference type="NCBI Taxonomy" id="913853"/>
    <lineage>
        <taxon>Bacteria</taxon>
        <taxon>Bacillati</taxon>
        <taxon>Actinomycetota</taxon>
        <taxon>Actinomycetes</taxon>
        <taxon>Pseudonocardiales</taxon>
        <taxon>Pseudonocardiaceae</taxon>
        <taxon>Saccharothrix</taxon>
    </lineage>
</organism>
<gene>
    <name evidence="2" type="ORF">ACFQ3T_33545</name>
</gene>
<sequence>MAVRPDEDGGRVADGAARERFAGDLFLDLADKGWLVVEADEAERVIAELTRTLEVVRSRVHRLEVSRRLRDAEVDGIAPEVAQFAVDTVFAEQVTAGTWERALVELPKYIEAFRIAARNAAHNAAHNGVRDDGRDDGRDGARDNARSSAHDGAPKR</sequence>
<proteinExistence type="predicted"/>
<protein>
    <submittedName>
        <fullName evidence="2">Uncharacterized protein</fullName>
    </submittedName>
</protein>
<accession>A0ABW3R592</accession>
<name>A0ABW3R592_9PSEU</name>
<evidence type="ECO:0000313" key="3">
    <source>
        <dbReference type="Proteomes" id="UP001597168"/>
    </source>
</evidence>
<evidence type="ECO:0000256" key="1">
    <source>
        <dbReference type="SAM" id="MobiDB-lite"/>
    </source>
</evidence>
<feature type="region of interest" description="Disordered" evidence="1">
    <location>
        <begin position="125"/>
        <end position="156"/>
    </location>
</feature>
<comment type="caution">
    <text evidence="2">The sequence shown here is derived from an EMBL/GenBank/DDBJ whole genome shotgun (WGS) entry which is preliminary data.</text>
</comment>
<reference evidence="3" key="1">
    <citation type="journal article" date="2019" name="Int. J. Syst. Evol. Microbiol.">
        <title>The Global Catalogue of Microorganisms (GCM) 10K type strain sequencing project: providing services to taxonomists for standard genome sequencing and annotation.</title>
        <authorList>
            <consortium name="The Broad Institute Genomics Platform"/>
            <consortium name="The Broad Institute Genome Sequencing Center for Infectious Disease"/>
            <person name="Wu L."/>
            <person name="Ma J."/>
        </authorList>
    </citation>
    <scope>NUCLEOTIDE SEQUENCE [LARGE SCALE GENOMIC DNA]</scope>
    <source>
        <strain evidence="3">CCUG 60214</strain>
    </source>
</reference>
<dbReference type="Proteomes" id="UP001597168">
    <property type="component" value="Unassembled WGS sequence"/>
</dbReference>
<dbReference type="EMBL" id="JBHTLK010000321">
    <property type="protein sequence ID" value="MFD1152091.1"/>
    <property type="molecule type" value="Genomic_DNA"/>
</dbReference>
<evidence type="ECO:0000313" key="2">
    <source>
        <dbReference type="EMBL" id="MFD1152091.1"/>
    </source>
</evidence>
<feature type="compositionally biased region" description="Basic and acidic residues" evidence="1">
    <location>
        <begin position="128"/>
        <end position="156"/>
    </location>
</feature>
<dbReference type="RefSeq" id="WP_380729679.1">
    <property type="nucleotide sequence ID" value="NZ_JBHTLK010000321.1"/>
</dbReference>
<keyword evidence="3" id="KW-1185">Reference proteome</keyword>